<proteinExistence type="predicted"/>
<dbReference type="EMBL" id="AP022610">
    <property type="protein sequence ID" value="BBZ27522.1"/>
    <property type="molecule type" value="Genomic_DNA"/>
</dbReference>
<dbReference type="RefSeq" id="WP_163735480.1">
    <property type="nucleotide sequence ID" value="NZ_AP022610.1"/>
</dbReference>
<dbReference type="Pfam" id="PF00857">
    <property type="entry name" value="Isochorismatase"/>
    <property type="match status" value="1"/>
</dbReference>
<dbReference type="PANTHER" id="PTHR43540">
    <property type="entry name" value="PEROXYUREIDOACRYLATE/UREIDOACRYLATE AMIDOHYDROLASE-RELATED"/>
    <property type="match status" value="1"/>
</dbReference>
<protein>
    <recommendedName>
        <fullName evidence="2">Isochorismatase-like domain-containing protein</fullName>
    </recommendedName>
</protein>
<dbReference type="CDD" id="cd00431">
    <property type="entry name" value="cysteine_hydrolases"/>
    <property type="match status" value="1"/>
</dbReference>
<keyword evidence="1" id="KW-0378">Hydrolase</keyword>
<name>A0A7I7XDH0_9MYCO</name>
<dbReference type="PANTHER" id="PTHR43540:SF7">
    <property type="entry name" value="ISOCHORISMATASE FAMILY PROTEIN YECD"/>
    <property type="match status" value="1"/>
</dbReference>
<sequence>MTESRTALLLLDFQVGLGDQSWARDAVANAHIALTAARNEGLLVVFSKVAFEPGYVDVAPSSKAFWPNREKDALAPEASLLIDEFAPTAGEALVDKNRFNPFAGSKLSSILRSQLVTHVVLAGVSTSGVVLGAFTEAETHDLHMTVLSDACADPNPGVHHALTETVFPRSANVQTTTRWTGT</sequence>
<evidence type="ECO:0000313" key="4">
    <source>
        <dbReference type="Proteomes" id="UP000466517"/>
    </source>
</evidence>
<evidence type="ECO:0000259" key="2">
    <source>
        <dbReference type="Pfam" id="PF00857"/>
    </source>
</evidence>
<dbReference type="InterPro" id="IPR050272">
    <property type="entry name" value="Isochorismatase-like_hydrls"/>
</dbReference>
<organism evidence="3 4">
    <name type="scientific">Mycolicibacterium madagascariense</name>
    <dbReference type="NCBI Taxonomy" id="212765"/>
    <lineage>
        <taxon>Bacteria</taxon>
        <taxon>Bacillati</taxon>
        <taxon>Actinomycetota</taxon>
        <taxon>Actinomycetes</taxon>
        <taxon>Mycobacteriales</taxon>
        <taxon>Mycobacteriaceae</taxon>
        <taxon>Mycolicibacterium</taxon>
    </lineage>
</organism>
<evidence type="ECO:0000313" key="3">
    <source>
        <dbReference type="EMBL" id="BBZ27522.1"/>
    </source>
</evidence>
<reference evidence="3 4" key="1">
    <citation type="journal article" date="2019" name="Emerg. Microbes Infect.">
        <title>Comprehensive subspecies identification of 175 nontuberculous mycobacteria species based on 7547 genomic profiles.</title>
        <authorList>
            <person name="Matsumoto Y."/>
            <person name="Kinjo T."/>
            <person name="Motooka D."/>
            <person name="Nabeya D."/>
            <person name="Jung N."/>
            <person name="Uechi K."/>
            <person name="Horii T."/>
            <person name="Iida T."/>
            <person name="Fujita J."/>
            <person name="Nakamura S."/>
        </authorList>
    </citation>
    <scope>NUCLEOTIDE SEQUENCE [LARGE SCALE GENOMIC DNA]</scope>
    <source>
        <strain evidence="3 4">JCM 13574</strain>
    </source>
</reference>
<dbReference type="InterPro" id="IPR036380">
    <property type="entry name" value="Isochorismatase-like_sf"/>
</dbReference>
<gene>
    <name evidence="3" type="ORF">MMAD_18170</name>
</gene>
<dbReference type="InterPro" id="IPR000868">
    <property type="entry name" value="Isochorismatase-like_dom"/>
</dbReference>
<dbReference type="GO" id="GO:0016787">
    <property type="term" value="F:hydrolase activity"/>
    <property type="evidence" value="ECO:0007669"/>
    <property type="project" value="UniProtKB-KW"/>
</dbReference>
<dbReference type="KEGG" id="mmag:MMAD_18170"/>
<dbReference type="Proteomes" id="UP000466517">
    <property type="component" value="Chromosome"/>
</dbReference>
<keyword evidence="4" id="KW-1185">Reference proteome</keyword>
<dbReference type="SUPFAM" id="SSF52499">
    <property type="entry name" value="Isochorismatase-like hydrolases"/>
    <property type="match status" value="1"/>
</dbReference>
<evidence type="ECO:0000256" key="1">
    <source>
        <dbReference type="ARBA" id="ARBA00022801"/>
    </source>
</evidence>
<dbReference type="AlphaFoldDB" id="A0A7I7XDH0"/>
<dbReference type="Gene3D" id="3.40.50.850">
    <property type="entry name" value="Isochorismatase-like"/>
    <property type="match status" value="1"/>
</dbReference>
<accession>A0A7I7XDH0</accession>
<feature type="domain" description="Isochorismatase-like" evidence="2">
    <location>
        <begin position="6"/>
        <end position="177"/>
    </location>
</feature>